<sequence length="190" mass="20839">MANQSALNRPITTFLIGWVLALIIALTSACGGSSNSEAESSIQRVLAGERAYTIEDIESIKPSGVKIVKKYDVDELPGATDARNVIYNKLDYEVRFYATHEDAIEQGTLYADSITGDDAVVIGDEVLWEEGEKDRRKCSRAAGTPHSGCSYSARYLEYVIRGNMILFCEGDESSQAFENCNNLLALLEPV</sequence>
<accession>A0A382CPL1</accession>
<feature type="domain" description="DUF6810" evidence="1">
    <location>
        <begin position="57"/>
        <end position="188"/>
    </location>
</feature>
<evidence type="ECO:0000313" key="2">
    <source>
        <dbReference type="EMBL" id="SVB28025.1"/>
    </source>
</evidence>
<reference evidence="2" key="1">
    <citation type="submission" date="2018-05" db="EMBL/GenBank/DDBJ databases">
        <authorList>
            <person name="Lanie J.A."/>
            <person name="Ng W.-L."/>
            <person name="Kazmierczak K.M."/>
            <person name="Andrzejewski T.M."/>
            <person name="Davidsen T.M."/>
            <person name="Wayne K.J."/>
            <person name="Tettelin H."/>
            <person name="Glass J.I."/>
            <person name="Rusch D."/>
            <person name="Podicherti R."/>
            <person name="Tsui H.-C.T."/>
            <person name="Winkler M.E."/>
        </authorList>
    </citation>
    <scope>NUCLEOTIDE SEQUENCE</scope>
</reference>
<name>A0A382CPL1_9ZZZZ</name>
<dbReference type="Pfam" id="PF20650">
    <property type="entry name" value="DUF6810"/>
    <property type="match status" value="1"/>
</dbReference>
<organism evidence="2">
    <name type="scientific">marine metagenome</name>
    <dbReference type="NCBI Taxonomy" id="408172"/>
    <lineage>
        <taxon>unclassified sequences</taxon>
        <taxon>metagenomes</taxon>
        <taxon>ecological metagenomes</taxon>
    </lineage>
</organism>
<dbReference type="EMBL" id="UINC01035509">
    <property type="protein sequence ID" value="SVB28025.1"/>
    <property type="molecule type" value="Genomic_DNA"/>
</dbReference>
<gene>
    <name evidence="2" type="ORF">METZ01_LOCUS180879</name>
</gene>
<evidence type="ECO:0000259" key="1">
    <source>
        <dbReference type="Pfam" id="PF20650"/>
    </source>
</evidence>
<dbReference type="InterPro" id="IPR049216">
    <property type="entry name" value="DUF6810"/>
</dbReference>
<dbReference type="AlphaFoldDB" id="A0A382CPL1"/>
<proteinExistence type="predicted"/>
<protein>
    <recommendedName>
        <fullName evidence="1">DUF6810 domain-containing protein</fullName>
    </recommendedName>
</protein>